<accession>A0A0X1U791</accession>
<reference evidence="3" key="2">
    <citation type="submission" date="2016-01" db="EMBL/GenBank/DDBJ databases">
        <authorList>
            <person name="Poehlein A."/>
            <person name="Schlien K."/>
            <person name="Gottschalk G."/>
            <person name="Buckel W."/>
            <person name="Daniel R."/>
        </authorList>
    </citation>
    <scope>NUCLEOTIDE SEQUENCE [LARGE SCALE GENOMIC DNA]</scope>
    <source>
        <strain evidence="3">X2</strain>
    </source>
</reference>
<reference evidence="4" key="4">
    <citation type="submission" date="2016-11" db="EMBL/GenBank/DDBJ databases">
        <authorList>
            <person name="Jaros S."/>
            <person name="Januszkiewicz K."/>
            <person name="Wedrychowicz H."/>
        </authorList>
    </citation>
    <scope>NUCLEOTIDE SEQUENCE [LARGE SCALE GENOMIC DNA]</scope>
    <source>
        <strain evidence="4">DSM 1682</strain>
    </source>
</reference>
<organism evidence="2 4">
    <name type="scientific">Anaerotignum propionicum DSM 1682</name>
    <dbReference type="NCBI Taxonomy" id="991789"/>
    <lineage>
        <taxon>Bacteria</taxon>
        <taxon>Bacillati</taxon>
        <taxon>Bacillota</taxon>
        <taxon>Clostridia</taxon>
        <taxon>Lachnospirales</taxon>
        <taxon>Anaerotignaceae</taxon>
        <taxon>Anaerotignum</taxon>
    </lineage>
</organism>
<protein>
    <submittedName>
        <fullName evidence="2">Uncharacterized protein</fullName>
    </submittedName>
</protein>
<evidence type="ECO:0000313" key="4">
    <source>
        <dbReference type="Proteomes" id="UP000184204"/>
    </source>
</evidence>
<dbReference type="RefSeq" id="WP_157881638.1">
    <property type="nucleotide sequence ID" value="NZ_CP014223.1"/>
</dbReference>
<dbReference type="KEGG" id="cpro:CPRO_12100"/>
<dbReference type="Proteomes" id="UP000068026">
    <property type="component" value="Chromosome"/>
</dbReference>
<reference evidence="1 3" key="1">
    <citation type="journal article" date="2016" name="Genome Announc.">
        <title>Complete Genome Sequence of the Amino Acid-Fermenting Clostridium propionicum X2 (DSM 1682).</title>
        <authorList>
            <person name="Poehlein A."/>
            <person name="Schlien K."/>
            <person name="Chowdhury N.P."/>
            <person name="Gottschalk G."/>
            <person name="Buckel W."/>
            <person name="Daniel R."/>
        </authorList>
    </citation>
    <scope>NUCLEOTIDE SEQUENCE [LARGE SCALE GENOMIC DNA]</scope>
    <source>
        <strain evidence="1 3">X2</strain>
    </source>
</reference>
<dbReference type="EMBL" id="FQUA01000006">
    <property type="protein sequence ID" value="SHE73809.1"/>
    <property type="molecule type" value="Genomic_DNA"/>
</dbReference>
<evidence type="ECO:0000313" key="3">
    <source>
        <dbReference type="Proteomes" id="UP000068026"/>
    </source>
</evidence>
<dbReference type="AlphaFoldDB" id="A0A0X1U791"/>
<reference evidence="2" key="3">
    <citation type="submission" date="2016-11" db="EMBL/GenBank/DDBJ databases">
        <authorList>
            <person name="Varghese N."/>
            <person name="Submissions S."/>
        </authorList>
    </citation>
    <scope>NUCLEOTIDE SEQUENCE</scope>
    <source>
        <strain evidence="2">DSM 1682</strain>
    </source>
</reference>
<evidence type="ECO:0000313" key="1">
    <source>
        <dbReference type="EMBL" id="AMJ40803.1"/>
    </source>
</evidence>
<evidence type="ECO:0000313" key="2">
    <source>
        <dbReference type="EMBL" id="SHE73809.1"/>
    </source>
</evidence>
<dbReference type="Proteomes" id="UP000184204">
    <property type="component" value="Unassembled WGS sequence"/>
</dbReference>
<name>A0A0X1U791_ANAPI</name>
<gene>
    <name evidence="1" type="ORF">CPRO_12100</name>
    <name evidence="2" type="ORF">SAMN02745151_01621</name>
</gene>
<sequence>MINEDQVTDGADILVVAATVPANIGGGSNTGCGKAADLVESKMFLHQSMIIGKWKRIK</sequence>
<dbReference type="EMBL" id="CP014223">
    <property type="protein sequence ID" value="AMJ40803.1"/>
    <property type="molecule type" value="Genomic_DNA"/>
</dbReference>
<proteinExistence type="predicted"/>
<keyword evidence="3" id="KW-1185">Reference proteome</keyword>